<dbReference type="Pfam" id="PF07992">
    <property type="entry name" value="Pyr_redox_2"/>
    <property type="match status" value="1"/>
</dbReference>
<evidence type="ECO:0000256" key="2">
    <source>
        <dbReference type="ARBA" id="ARBA00022630"/>
    </source>
</evidence>
<keyword evidence="5" id="KW-0676">Redox-active center</keyword>
<dbReference type="Gene3D" id="3.50.50.60">
    <property type="entry name" value="FAD/NAD(P)-binding domain"/>
    <property type="match status" value="2"/>
</dbReference>
<evidence type="ECO:0000256" key="1">
    <source>
        <dbReference type="ARBA" id="ARBA00001974"/>
    </source>
</evidence>
<dbReference type="Proteomes" id="UP000078516">
    <property type="component" value="Unassembled WGS sequence"/>
</dbReference>
<evidence type="ECO:0000256" key="4">
    <source>
        <dbReference type="ARBA" id="ARBA00023002"/>
    </source>
</evidence>
<comment type="caution">
    <text evidence="6">The sequence shown here is derived from an EMBL/GenBank/DDBJ whole genome shotgun (WGS) entry which is preliminary data.</text>
</comment>
<dbReference type="InterPro" id="IPR036188">
    <property type="entry name" value="FAD/NAD-bd_sf"/>
</dbReference>
<dbReference type="Gene3D" id="3.30.390.30">
    <property type="match status" value="1"/>
</dbReference>
<evidence type="ECO:0000313" key="7">
    <source>
        <dbReference type="Proteomes" id="UP000078516"/>
    </source>
</evidence>
<comment type="cofactor">
    <cofactor evidence="1">
        <name>FAD</name>
        <dbReference type="ChEBI" id="CHEBI:57692"/>
    </cofactor>
</comment>
<keyword evidence="4" id="KW-0560">Oxidoreductase</keyword>
<dbReference type="GeneID" id="77486311"/>
<dbReference type="RefSeq" id="WP_067481504.1">
    <property type="nucleotide sequence ID" value="NZ_BSWU01000020.1"/>
</dbReference>
<accession>A0A179EV94</accession>
<dbReference type="SUPFAM" id="SSF55424">
    <property type="entry name" value="FAD/NAD-linked reductases, dimerisation (C-terminal) domain"/>
    <property type="match status" value="1"/>
</dbReference>
<organism evidence="6 7">
    <name type="scientific">Enterococcus thailandicus</name>
    <dbReference type="NCBI Taxonomy" id="417368"/>
    <lineage>
        <taxon>Bacteria</taxon>
        <taxon>Bacillati</taxon>
        <taxon>Bacillota</taxon>
        <taxon>Bacilli</taxon>
        <taxon>Lactobacillales</taxon>
        <taxon>Enterococcaceae</taxon>
        <taxon>Enterococcus</taxon>
    </lineage>
</organism>
<keyword evidence="3" id="KW-0274">FAD</keyword>
<dbReference type="GO" id="GO:0016491">
    <property type="term" value="F:oxidoreductase activity"/>
    <property type="evidence" value="ECO:0007669"/>
    <property type="project" value="UniProtKB-KW"/>
</dbReference>
<reference evidence="6 7" key="1">
    <citation type="submission" date="2016-04" db="EMBL/GenBank/DDBJ databases">
        <title>Draft genome of an Enterococcus thailandicus strain isolated from bovine feces.</title>
        <authorList>
            <person name="Beukers A.G."/>
            <person name="Zaheer R."/>
            <person name="Goji N."/>
            <person name="Cook S.R."/>
            <person name="Amoako K."/>
            <person name="Chaves A.V."/>
            <person name="Ward M.P."/>
            <person name="Mcallister T.A."/>
        </authorList>
    </citation>
    <scope>NUCLEOTIDE SEQUENCE [LARGE SCALE GENOMIC DNA]</scope>
    <source>
        <strain evidence="6 7">F0711D 46</strain>
    </source>
</reference>
<dbReference type="PRINTS" id="PR00368">
    <property type="entry name" value="FADPNR"/>
</dbReference>
<dbReference type="PANTHER" id="PTHR43429:SF1">
    <property type="entry name" value="NAD(P)H SULFUR OXIDOREDUCTASE (COA-DEPENDENT)"/>
    <property type="match status" value="1"/>
</dbReference>
<gene>
    <name evidence="6" type="ORF">A6E74_11695</name>
</gene>
<dbReference type="AlphaFoldDB" id="A0A179EV94"/>
<sequence>MKIVIIGGSFAGIRAAQLLNEACPQAEIYLIEKQNEIGFIPSSFHLLLTKQIVDKKQSHWITKERLEETSRINVLTQKSAIGLVENEVLLDNGEKVPFDQLIIATGSAQSFKRLDEAEAQHIYSVKSGTNFTELETVLAQADKVAVVGGGQVGVELAEDLTTLGKKVDLYESRNQILFRYLDEQMTEPILNEMTKSGIQLFLNEQVQVLADKNGAILESEKRKARYDVVLLANHTRPDNRLWAETIKLNDDGTIWVDDYLRTSRKDVYAIGDAIQVTFRPTQEKMYVSLVNNAIRTAQVVSQTISGKPTKDVGTYRPVGNKWFGHFVGSVGLTESERFFYARKVRKINQEHRVSLTNNEKISLQLLVDQETDQLIGAQLQSKSSVFRLLDLLTIAIEQQWTLQQLEAHELFFQPEYRTPETILTEMSGSSYED</sequence>
<dbReference type="InterPro" id="IPR023753">
    <property type="entry name" value="FAD/NAD-binding_dom"/>
</dbReference>
<keyword evidence="2" id="KW-0285">Flavoprotein</keyword>
<dbReference type="PANTHER" id="PTHR43429">
    <property type="entry name" value="PYRIDINE NUCLEOTIDE-DISULFIDE OXIDOREDUCTASE DOMAIN-CONTAINING"/>
    <property type="match status" value="1"/>
</dbReference>
<dbReference type="PRINTS" id="PR00411">
    <property type="entry name" value="PNDRDTASEI"/>
</dbReference>
<dbReference type="KEGG" id="eth:CK496_01505"/>
<dbReference type="SUPFAM" id="SSF51905">
    <property type="entry name" value="FAD/NAD(P)-binding domain"/>
    <property type="match status" value="1"/>
</dbReference>
<keyword evidence="7" id="KW-1185">Reference proteome</keyword>
<proteinExistence type="predicted"/>
<dbReference type="EMBL" id="LWMN01000002">
    <property type="protein sequence ID" value="OAQ56789.1"/>
    <property type="molecule type" value="Genomic_DNA"/>
</dbReference>
<dbReference type="InterPro" id="IPR050260">
    <property type="entry name" value="FAD-bd_OxRdtase"/>
</dbReference>
<evidence type="ECO:0000256" key="5">
    <source>
        <dbReference type="ARBA" id="ARBA00023284"/>
    </source>
</evidence>
<protein>
    <submittedName>
        <fullName evidence="6">Pyridine nucleotide-disulfide oxidoreductase</fullName>
    </submittedName>
</protein>
<evidence type="ECO:0000313" key="6">
    <source>
        <dbReference type="EMBL" id="OAQ56789.1"/>
    </source>
</evidence>
<name>A0A179EV94_ENTTH</name>
<dbReference type="InterPro" id="IPR016156">
    <property type="entry name" value="FAD/NAD-linked_Rdtase_dimer_sf"/>
</dbReference>
<evidence type="ECO:0000256" key="3">
    <source>
        <dbReference type="ARBA" id="ARBA00022827"/>
    </source>
</evidence>